<evidence type="ECO:0000256" key="1">
    <source>
        <dbReference type="SAM" id="Phobius"/>
    </source>
</evidence>
<name>A0A813EWG1_POLGL</name>
<organism evidence="2 3">
    <name type="scientific">Polarella glacialis</name>
    <name type="common">Dinoflagellate</name>
    <dbReference type="NCBI Taxonomy" id="89957"/>
    <lineage>
        <taxon>Eukaryota</taxon>
        <taxon>Sar</taxon>
        <taxon>Alveolata</taxon>
        <taxon>Dinophyceae</taxon>
        <taxon>Suessiales</taxon>
        <taxon>Suessiaceae</taxon>
        <taxon>Polarella</taxon>
    </lineage>
</organism>
<dbReference type="EMBL" id="CAJNNV010015035">
    <property type="protein sequence ID" value="CAE8603101.1"/>
    <property type="molecule type" value="Genomic_DNA"/>
</dbReference>
<dbReference type="AlphaFoldDB" id="A0A813EWG1"/>
<evidence type="ECO:0000313" key="3">
    <source>
        <dbReference type="Proteomes" id="UP000654075"/>
    </source>
</evidence>
<feature type="transmembrane region" description="Helical" evidence="1">
    <location>
        <begin position="37"/>
        <end position="55"/>
    </location>
</feature>
<gene>
    <name evidence="2" type="ORF">PGLA1383_LOCUS21321</name>
</gene>
<comment type="caution">
    <text evidence="2">The sequence shown here is derived from an EMBL/GenBank/DDBJ whole genome shotgun (WGS) entry which is preliminary data.</text>
</comment>
<proteinExistence type="predicted"/>
<evidence type="ECO:0000313" key="2">
    <source>
        <dbReference type="EMBL" id="CAE8603101.1"/>
    </source>
</evidence>
<feature type="transmembrane region" description="Helical" evidence="1">
    <location>
        <begin position="119"/>
        <end position="136"/>
    </location>
</feature>
<dbReference type="OMA" id="PEIQCAR"/>
<dbReference type="Proteomes" id="UP000654075">
    <property type="component" value="Unassembled WGS sequence"/>
</dbReference>
<protein>
    <submittedName>
        <fullName evidence="2">Uncharacterized protein</fullName>
    </submittedName>
</protein>
<keyword evidence="1" id="KW-0812">Transmembrane</keyword>
<keyword evidence="3" id="KW-1185">Reference proteome</keyword>
<accession>A0A813EWG1</accession>
<keyword evidence="1" id="KW-1133">Transmembrane helix</keyword>
<sequence>MIHVVGFVDTDASATSPRCIGSAHRQFLGKKPLRQKAALTALMVFALGLVTVSTASPVGSVEAGLACLCVLGRLRVSDAGRIKFIDQEPLFDRGALVGGFPEAAAVSTKTAKSKEKKTIFLPIVVPMFGLSGLNWWQAFVDARRSLGMAELGSATEGEFFAILADGVPLLPRRLRDGLWSAQPAKADEVTAMLLRLLASVGCEAAALKEVASHSMEATLLSMAAKHGVDLRTRRLLGYHVVKGESALNYGREHLGVPVHELEKLLDAVRAGSFLPDATRARRRPLERGEGVKSLRQQFEEWQGCSVEEFMRRGRSNSAESTKPGNFLSS</sequence>
<keyword evidence="1" id="KW-0472">Membrane</keyword>
<reference evidence="2" key="1">
    <citation type="submission" date="2021-02" db="EMBL/GenBank/DDBJ databases">
        <authorList>
            <person name="Dougan E. K."/>
            <person name="Rhodes N."/>
            <person name="Thang M."/>
            <person name="Chan C."/>
        </authorList>
    </citation>
    <scope>NUCLEOTIDE SEQUENCE</scope>
</reference>